<sequence>MLARKIYDDHLVPGESCDSDGQRHASAASAVLAKLGGVSSLYFLKMTMTIALIVNVSSSQSQFELKSERDRSTACSTLPTAYCRS</sequence>
<name>A0A9W8M9I4_9AGAR</name>
<evidence type="ECO:0000313" key="2">
    <source>
        <dbReference type="Proteomes" id="UP001140091"/>
    </source>
</evidence>
<dbReference type="AlphaFoldDB" id="A0A9W8M9I4"/>
<keyword evidence="2" id="KW-1185">Reference proteome</keyword>
<organism evidence="1 2">
    <name type="scientific">Candolleomyces eurysporus</name>
    <dbReference type="NCBI Taxonomy" id="2828524"/>
    <lineage>
        <taxon>Eukaryota</taxon>
        <taxon>Fungi</taxon>
        <taxon>Dikarya</taxon>
        <taxon>Basidiomycota</taxon>
        <taxon>Agaricomycotina</taxon>
        <taxon>Agaricomycetes</taxon>
        <taxon>Agaricomycetidae</taxon>
        <taxon>Agaricales</taxon>
        <taxon>Agaricineae</taxon>
        <taxon>Psathyrellaceae</taxon>
        <taxon>Candolleomyces</taxon>
    </lineage>
</organism>
<accession>A0A9W8M9I4</accession>
<protein>
    <submittedName>
        <fullName evidence="1">Uncharacterized protein</fullName>
    </submittedName>
</protein>
<dbReference type="Proteomes" id="UP001140091">
    <property type="component" value="Unassembled WGS sequence"/>
</dbReference>
<evidence type="ECO:0000313" key="1">
    <source>
        <dbReference type="EMBL" id="KAJ2921712.1"/>
    </source>
</evidence>
<feature type="non-terminal residue" evidence="1">
    <location>
        <position position="1"/>
    </location>
</feature>
<proteinExistence type="predicted"/>
<reference evidence="1" key="1">
    <citation type="submission" date="2022-06" db="EMBL/GenBank/DDBJ databases">
        <title>Genome Sequence of Candolleomyces eurysporus.</title>
        <authorList>
            <person name="Buettner E."/>
        </authorList>
    </citation>
    <scope>NUCLEOTIDE SEQUENCE</scope>
    <source>
        <strain evidence="1">VTCC 930004</strain>
    </source>
</reference>
<gene>
    <name evidence="1" type="ORF">H1R20_g15387</name>
</gene>
<dbReference type="EMBL" id="JANBPK010001559">
    <property type="protein sequence ID" value="KAJ2921712.1"/>
    <property type="molecule type" value="Genomic_DNA"/>
</dbReference>
<comment type="caution">
    <text evidence="1">The sequence shown here is derived from an EMBL/GenBank/DDBJ whole genome shotgun (WGS) entry which is preliminary data.</text>
</comment>